<protein>
    <submittedName>
        <fullName evidence="1">Uncharacterized protein</fullName>
    </submittedName>
</protein>
<dbReference type="Proteomes" id="UP000824998">
    <property type="component" value="Unassembled WGS sequence"/>
</dbReference>
<dbReference type="EMBL" id="MU251445">
    <property type="protein sequence ID" value="KAG9234978.1"/>
    <property type="molecule type" value="Genomic_DNA"/>
</dbReference>
<dbReference type="SUPFAM" id="SSF51182">
    <property type="entry name" value="RmlC-like cupins"/>
    <property type="match status" value="1"/>
</dbReference>
<comment type="caution">
    <text evidence="1">The sequence shown here is derived from an EMBL/GenBank/DDBJ whole genome shotgun (WGS) entry which is preliminary data.</text>
</comment>
<gene>
    <name evidence="1" type="ORF">BJ875DRAFT_287262</name>
</gene>
<organism evidence="1 2">
    <name type="scientific">Amylocarpus encephaloides</name>
    <dbReference type="NCBI Taxonomy" id="45428"/>
    <lineage>
        <taxon>Eukaryota</taxon>
        <taxon>Fungi</taxon>
        <taxon>Dikarya</taxon>
        <taxon>Ascomycota</taxon>
        <taxon>Pezizomycotina</taxon>
        <taxon>Leotiomycetes</taxon>
        <taxon>Helotiales</taxon>
        <taxon>Helotiales incertae sedis</taxon>
        <taxon>Amylocarpus</taxon>
    </lineage>
</organism>
<name>A0A9P7YL33_9HELO</name>
<keyword evidence="2" id="KW-1185">Reference proteome</keyword>
<evidence type="ECO:0000313" key="1">
    <source>
        <dbReference type="EMBL" id="KAG9234978.1"/>
    </source>
</evidence>
<sequence>MSTPIKHIHGAQTTRLPIGPLSLRVLNSTAHHILLTCTLAPHSCGFPLLGNTKVSATFHLVRGSARFSTCSHNSLDAQVDEVDVAEGSTISAPPHSFYGFGNPFEEEVEIFCVYSPGSWLGALEEWSAFAASNPWTGEEGKEIMRKAGCIFPGDEPHPEDDDDEELAFSPGLRCMA</sequence>
<dbReference type="InterPro" id="IPR011051">
    <property type="entry name" value="RmlC_Cupin_sf"/>
</dbReference>
<proteinExistence type="predicted"/>
<evidence type="ECO:0000313" key="2">
    <source>
        <dbReference type="Proteomes" id="UP000824998"/>
    </source>
</evidence>
<reference evidence="1" key="1">
    <citation type="journal article" date="2021" name="IMA Fungus">
        <title>Genomic characterization of three marine fungi, including Emericellopsis atlantica sp. nov. with signatures of a generalist lifestyle and marine biomass degradation.</title>
        <authorList>
            <person name="Hagestad O.C."/>
            <person name="Hou L."/>
            <person name="Andersen J.H."/>
            <person name="Hansen E.H."/>
            <person name="Altermark B."/>
            <person name="Li C."/>
            <person name="Kuhnert E."/>
            <person name="Cox R.J."/>
            <person name="Crous P.W."/>
            <person name="Spatafora J.W."/>
            <person name="Lail K."/>
            <person name="Amirebrahimi M."/>
            <person name="Lipzen A."/>
            <person name="Pangilinan J."/>
            <person name="Andreopoulos W."/>
            <person name="Hayes R.D."/>
            <person name="Ng V."/>
            <person name="Grigoriev I.V."/>
            <person name="Jackson S.A."/>
            <person name="Sutton T.D.S."/>
            <person name="Dobson A.D.W."/>
            <person name="Rama T."/>
        </authorList>
    </citation>
    <scope>NUCLEOTIDE SEQUENCE</scope>
    <source>
        <strain evidence="1">TRa018bII</strain>
    </source>
</reference>
<accession>A0A9P7YL33</accession>
<dbReference type="OrthoDB" id="10417126at2759"/>
<dbReference type="InterPro" id="IPR014710">
    <property type="entry name" value="RmlC-like_jellyroll"/>
</dbReference>
<dbReference type="AlphaFoldDB" id="A0A9P7YL33"/>
<dbReference type="Gene3D" id="2.60.120.10">
    <property type="entry name" value="Jelly Rolls"/>
    <property type="match status" value="1"/>
</dbReference>